<protein>
    <submittedName>
        <fullName evidence="1">Uncharacterized protein</fullName>
    </submittedName>
</protein>
<name>A0A1T4NB04_9BACT</name>
<accession>A0A1T4NB04</accession>
<proteinExistence type="predicted"/>
<gene>
    <name evidence="1" type="ORF">SAMN02745108_01544</name>
</gene>
<sequence length="114" mass="13018">MEETLKKLSSKLRTTEIDSASEAVIRLYKEFGELEKDAFLKIAMAEIEYLSAQITNAIMQNRILSKLDDADSVRDKAVKELGLFLMAMQSFPSKRSALQPEIYRRFLPNMARGL</sequence>
<evidence type="ECO:0000313" key="1">
    <source>
        <dbReference type="EMBL" id="SJZ76442.1"/>
    </source>
</evidence>
<dbReference type="AlphaFoldDB" id="A0A1T4NB04"/>
<dbReference type="Proteomes" id="UP000190449">
    <property type="component" value="Unassembled WGS sequence"/>
</dbReference>
<evidence type="ECO:0000313" key="2">
    <source>
        <dbReference type="Proteomes" id="UP000190449"/>
    </source>
</evidence>
<dbReference type="EMBL" id="FUWU01000023">
    <property type="protein sequence ID" value="SJZ76442.1"/>
    <property type="molecule type" value="Genomic_DNA"/>
</dbReference>
<reference evidence="1 2" key="1">
    <citation type="submission" date="2017-02" db="EMBL/GenBank/DDBJ databases">
        <authorList>
            <person name="Peterson S.W."/>
        </authorList>
    </citation>
    <scope>NUCLEOTIDE SEQUENCE [LARGE SCALE GENOMIC DNA]</scope>
    <source>
        <strain evidence="1 2">ATCC 43854</strain>
    </source>
</reference>
<organism evidence="1 2">
    <name type="scientific">Fibrobacter intestinalis</name>
    <dbReference type="NCBI Taxonomy" id="28122"/>
    <lineage>
        <taxon>Bacteria</taxon>
        <taxon>Pseudomonadati</taxon>
        <taxon>Fibrobacterota</taxon>
        <taxon>Fibrobacteria</taxon>
        <taxon>Fibrobacterales</taxon>
        <taxon>Fibrobacteraceae</taxon>
        <taxon>Fibrobacter</taxon>
    </lineage>
</organism>